<reference evidence="3" key="1">
    <citation type="journal article" date="2019" name="Int. J. Syst. Evol. Microbiol.">
        <title>The Global Catalogue of Microorganisms (GCM) 10K type strain sequencing project: providing services to taxonomists for standard genome sequencing and annotation.</title>
        <authorList>
            <consortium name="The Broad Institute Genomics Platform"/>
            <consortium name="The Broad Institute Genome Sequencing Center for Infectious Disease"/>
            <person name="Wu L."/>
            <person name="Ma J."/>
        </authorList>
    </citation>
    <scope>NUCLEOTIDE SEQUENCE [LARGE SCALE GENOMIC DNA]</scope>
    <source>
        <strain evidence="3">CCM 8895</strain>
    </source>
</reference>
<dbReference type="InterPro" id="IPR041183">
    <property type="entry name" value="Cyclophilin-like"/>
</dbReference>
<evidence type="ECO:0000259" key="1">
    <source>
        <dbReference type="Pfam" id="PF18050"/>
    </source>
</evidence>
<protein>
    <submittedName>
        <fullName evidence="2">Cyclophilin-like fold protein</fullName>
    </submittedName>
</protein>
<feature type="domain" description="Cyclophilin-like" evidence="1">
    <location>
        <begin position="49"/>
        <end position="160"/>
    </location>
</feature>
<comment type="caution">
    <text evidence="2">The sequence shown here is derived from an EMBL/GenBank/DDBJ whole genome shotgun (WGS) entry which is preliminary data.</text>
</comment>
<accession>A0ABW1UWU4</accession>
<keyword evidence="3" id="KW-1185">Reference proteome</keyword>
<dbReference type="Pfam" id="PF18050">
    <property type="entry name" value="Cyclophil_like2"/>
    <property type="match status" value="1"/>
</dbReference>
<proteinExistence type="predicted"/>
<sequence>MKKIWSLFLLLSLFFILGGCIQNNKRNSAPSVKISQKKINRQDSQKIIITIKNKKLTAHLNNSSAAKTFSKGLPKTLSFRDYPGLPEKIADLGYKLPTDGMPKGHAGTRGSIGYWSPQRRIVFYWGTEDYYEGIHIIGHFDTNEYRSIIKNMGNNVNVRITRAE</sequence>
<dbReference type="PROSITE" id="PS51257">
    <property type="entry name" value="PROKAR_LIPOPROTEIN"/>
    <property type="match status" value="1"/>
</dbReference>
<evidence type="ECO:0000313" key="3">
    <source>
        <dbReference type="Proteomes" id="UP001596186"/>
    </source>
</evidence>
<dbReference type="InterPro" id="IPR029000">
    <property type="entry name" value="Cyclophilin-like_dom_sf"/>
</dbReference>
<dbReference type="Gene3D" id="2.40.100.20">
    <property type="match status" value="1"/>
</dbReference>
<dbReference type="Proteomes" id="UP001596186">
    <property type="component" value="Unassembled WGS sequence"/>
</dbReference>
<gene>
    <name evidence="2" type="ORF">ACFP1F_03545</name>
</gene>
<name>A0ABW1UWU4_9LACO</name>
<dbReference type="EMBL" id="JBHSSN010000004">
    <property type="protein sequence ID" value="MFC6322839.1"/>
    <property type="molecule type" value="Genomic_DNA"/>
</dbReference>
<dbReference type="RefSeq" id="WP_125593362.1">
    <property type="nucleotide sequence ID" value="NZ_JBHSSN010000004.1"/>
</dbReference>
<organism evidence="2 3">
    <name type="scientific">Companilactobacillus baiquanensis</name>
    <dbReference type="NCBI Taxonomy" id="2486005"/>
    <lineage>
        <taxon>Bacteria</taxon>
        <taxon>Bacillati</taxon>
        <taxon>Bacillota</taxon>
        <taxon>Bacilli</taxon>
        <taxon>Lactobacillales</taxon>
        <taxon>Lactobacillaceae</taxon>
        <taxon>Companilactobacillus</taxon>
    </lineage>
</organism>
<evidence type="ECO:0000313" key="2">
    <source>
        <dbReference type="EMBL" id="MFC6322839.1"/>
    </source>
</evidence>
<dbReference type="SUPFAM" id="SSF50891">
    <property type="entry name" value="Cyclophilin-like"/>
    <property type="match status" value="1"/>
</dbReference>